<evidence type="ECO:0000256" key="7">
    <source>
        <dbReference type="HAMAP-Rule" id="MF_00227"/>
    </source>
</evidence>
<comment type="catalytic activity">
    <reaction evidence="7">
        <text>Endonucleolytic cleavage of RNA, removing 5'-extranucleotides from tRNA precursor.</text>
        <dbReference type="EC" id="3.1.26.5"/>
    </reaction>
</comment>
<sequence length="126" mass="14987">MRATFGKKEKLKSKKELELLFSEGKTIANYPIRLIYRKVTLKKEVQVQAGVSVSKRNFKKAVDRNRIKRLLRESYRKNKYIVLNNTTHHFAFMFLYTGKEMPDYKLIEAKTKEVIQKFITKEIKTP</sequence>
<dbReference type="InterPro" id="IPR020539">
    <property type="entry name" value="RNase_P_CS"/>
</dbReference>
<dbReference type="SUPFAM" id="SSF54211">
    <property type="entry name" value="Ribosomal protein S5 domain 2-like"/>
    <property type="match status" value="1"/>
</dbReference>
<dbReference type="EC" id="3.1.26.5" evidence="7 8"/>
<proteinExistence type="inferred from homology"/>
<evidence type="ECO:0000256" key="2">
    <source>
        <dbReference type="ARBA" id="ARBA00022694"/>
    </source>
</evidence>
<dbReference type="RefSeq" id="WP_378292981.1">
    <property type="nucleotide sequence ID" value="NZ_JBHULE010000019.1"/>
</dbReference>
<keyword evidence="5 7" id="KW-0378">Hydrolase</keyword>
<dbReference type="PANTHER" id="PTHR33992:SF1">
    <property type="entry name" value="RIBONUCLEASE P PROTEIN COMPONENT"/>
    <property type="match status" value="1"/>
</dbReference>
<dbReference type="HAMAP" id="MF_00227">
    <property type="entry name" value="RNase_P"/>
    <property type="match status" value="1"/>
</dbReference>
<keyword evidence="4 7" id="KW-0255">Endonuclease</keyword>
<gene>
    <name evidence="7 9" type="primary">rnpA</name>
    <name evidence="9" type="ORF">ACFSR1_12575</name>
</gene>
<evidence type="ECO:0000256" key="8">
    <source>
        <dbReference type="NCBIfam" id="TIGR00188"/>
    </source>
</evidence>
<keyword evidence="6 7" id="KW-0694">RNA-binding</keyword>
<comment type="caution">
    <text evidence="9">The sequence shown here is derived from an EMBL/GenBank/DDBJ whole genome shotgun (WGS) entry which is preliminary data.</text>
</comment>
<dbReference type="PANTHER" id="PTHR33992">
    <property type="entry name" value="RIBONUCLEASE P PROTEIN COMPONENT"/>
    <property type="match status" value="1"/>
</dbReference>
<evidence type="ECO:0000256" key="6">
    <source>
        <dbReference type="ARBA" id="ARBA00022884"/>
    </source>
</evidence>
<dbReference type="InterPro" id="IPR014721">
    <property type="entry name" value="Ribsml_uS5_D2-typ_fold_subgr"/>
</dbReference>
<evidence type="ECO:0000313" key="10">
    <source>
        <dbReference type="Proteomes" id="UP001597319"/>
    </source>
</evidence>
<evidence type="ECO:0000256" key="3">
    <source>
        <dbReference type="ARBA" id="ARBA00022722"/>
    </source>
</evidence>
<accession>A0ABW5LGT0</accession>
<comment type="function">
    <text evidence="1 7">RNaseP catalyzes the removal of the 5'-leader sequence from pre-tRNA to produce the mature 5'-terminus. It can also cleave other RNA substrates such as 4.5S RNA. The protein component plays an auxiliary but essential role in vivo by binding to the 5'-leader sequence and broadening the substrate specificity of the ribozyme.</text>
</comment>
<comment type="similarity">
    <text evidence="7">Belongs to the RnpA family.</text>
</comment>
<keyword evidence="3 7" id="KW-0540">Nuclease</keyword>
<dbReference type="NCBIfam" id="TIGR00188">
    <property type="entry name" value="rnpA"/>
    <property type="match status" value="1"/>
</dbReference>
<dbReference type="PROSITE" id="PS00648">
    <property type="entry name" value="RIBONUCLEASE_P"/>
    <property type="match status" value="1"/>
</dbReference>
<organism evidence="9 10">
    <name type="scientific">Aquimarina rubra</name>
    <dbReference type="NCBI Taxonomy" id="1920033"/>
    <lineage>
        <taxon>Bacteria</taxon>
        <taxon>Pseudomonadati</taxon>
        <taxon>Bacteroidota</taxon>
        <taxon>Flavobacteriia</taxon>
        <taxon>Flavobacteriales</taxon>
        <taxon>Flavobacteriaceae</taxon>
        <taxon>Aquimarina</taxon>
    </lineage>
</organism>
<dbReference type="Pfam" id="PF00825">
    <property type="entry name" value="Ribonuclease_P"/>
    <property type="match status" value="1"/>
</dbReference>
<evidence type="ECO:0000256" key="1">
    <source>
        <dbReference type="ARBA" id="ARBA00002663"/>
    </source>
</evidence>
<keyword evidence="10" id="KW-1185">Reference proteome</keyword>
<protein>
    <recommendedName>
        <fullName evidence="7 8">Ribonuclease P protein component</fullName>
        <shortName evidence="7">RNase P protein</shortName>
        <shortName evidence="7">RNaseP protein</shortName>
        <ecNumber evidence="7 8">3.1.26.5</ecNumber>
    </recommendedName>
    <alternativeName>
        <fullName evidence="7">Protein C5</fullName>
    </alternativeName>
</protein>
<evidence type="ECO:0000313" key="9">
    <source>
        <dbReference type="EMBL" id="MFD2563506.1"/>
    </source>
</evidence>
<dbReference type="InterPro" id="IPR000100">
    <property type="entry name" value="RNase_P"/>
</dbReference>
<dbReference type="InterPro" id="IPR020568">
    <property type="entry name" value="Ribosomal_Su5_D2-typ_SF"/>
</dbReference>
<evidence type="ECO:0000256" key="5">
    <source>
        <dbReference type="ARBA" id="ARBA00022801"/>
    </source>
</evidence>
<name>A0ABW5LGT0_9FLAO</name>
<evidence type="ECO:0000256" key="4">
    <source>
        <dbReference type="ARBA" id="ARBA00022759"/>
    </source>
</evidence>
<dbReference type="EMBL" id="JBHULE010000019">
    <property type="protein sequence ID" value="MFD2563506.1"/>
    <property type="molecule type" value="Genomic_DNA"/>
</dbReference>
<dbReference type="Gene3D" id="3.30.230.10">
    <property type="match status" value="1"/>
</dbReference>
<keyword evidence="2 7" id="KW-0819">tRNA processing</keyword>
<dbReference type="GO" id="GO:0004526">
    <property type="term" value="F:ribonuclease P activity"/>
    <property type="evidence" value="ECO:0007669"/>
    <property type="project" value="UniProtKB-EC"/>
</dbReference>
<comment type="subunit">
    <text evidence="7">Consists of a catalytic RNA component (M1 or rnpB) and a protein subunit.</text>
</comment>
<dbReference type="Proteomes" id="UP001597319">
    <property type="component" value="Unassembled WGS sequence"/>
</dbReference>
<reference evidence="10" key="1">
    <citation type="journal article" date="2019" name="Int. J. Syst. Evol. Microbiol.">
        <title>The Global Catalogue of Microorganisms (GCM) 10K type strain sequencing project: providing services to taxonomists for standard genome sequencing and annotation.</title>
        <authorList>
            <consortium name="The Broad Institute Genomics Platform"/>
            <consortium name="The Broad Institute Genome Sequencing Center for Infectious Disease"/>
            <person name="Wu L."/>
            <person name="Ma J."/>
        </authorList>
    </citation>
    <scope>NUCLEOTIDE SEQUENCE [LARGE SCALE GENOMIC DNA]</scope>
    <source>
        <strain evidence="10">KCTC 52274</strain>
    </source>
</reference>